<dbReference type="Proteomes" id="UP001152795">
    <property type="component" value="Unassembled WGS sequence"/>
</dbReference>
<dbReference type="EMBL" id="CACRXK020023976">
    <property type="protein sequence ID" value="CAB4038240.1"/>
    <property type="molecule type" value="Genomic_DNA"/>
</dbReference>
<proteinExistence type="predicted"/>
<feature type="compositionally biased region" description="Polar residues" evidence="1">
    <location>
        <begin position="1"/>
        <end position="15"/>
    </location>
</feature>
<feature type="compositionally biased region" description="Polar residues" evidence="1">
    <location>
        <begin position="34"/>
        <end position="46"/>
    </location>
</feature>
<feature type="region of interest" description="Disordered" evidence="1">
    <location>
        <begin position="1"/>
        <end position="111"/>
    </location>
</feature>
<protein>
    <submittedName>
        <fullName evidence="2">Uncharacterized protein</fullName>
    </submittedName>
</protein>
<name>A0A6S7K8K8_PARCT</name>
<keyword evidence="3" id="KW-1185">Reference proteome</keyword>
<evidence type="ECO:0000256" key="1">
    <source>
        <dbReference type="SAM" id="MobiDB-lite"/>
    </source>
</evidence>
<reference evidence="2" key="1">
    <citation type="submission" date="2020-04" db="EMBL/GenBank/DDBJ databases">
        <authorList>
            <person name="Alioto T."/>
            <person name="Alioto T."/>
            <person name="Gomez Garrido J."/>
        </authorList>
    </citation>
    <scope>NUCLEOTIDE SEQUENCE</scope>
    <source>
        <strain evidence="2">A484AB</strain>
    </source>
</reference>
<organism evidence="2 3">
    <name type="scientific">Paramuricea clavata</name>
    <name type="common">Red gorgonian</name>
    <name type="synonym">Violescent sea-whip</name>
    <dbReference type="NCBI Taxonomy" id="317549"/>
    <lineage>
        <taxon>Eukaryota</taxon>
        <taxon>Metazoa</taxon>
        <taxon>Cnidaria</taxon>
        <taxon>Anthozoa</taxon>
        <taxon>Octocorallia</taxon>
        <taxon>Malacalcyonacea</taxon>
        <taxon>Plexauridae</taxon>
        <taxon>Paramuricea</taxon>
    </lineage>
</organism>
<evidence type="ECO:0000313" key="3">
    <source>
        <dbReference type="Proteomes" id="UP001152795"/>
    </source>
</evidence>
<sequence length="183" mass="19529">IPSTSTTRNKSRPTASSSKDISSISATGGKSRPAGSSSKDIPSTSTTRDKSRPAPLSSKGKDISSTSTTTKDIPSTLTTRNESRPAASSSKDISSISATGDKSRPAGSSSKVQLLREKELVGLGKVMEDIKIVHGRELKEGWIAICTEKIFKNNLSCWKEFPTHSGEIEEGSFSAWPKEEIRG</sequence>
<dbReference type="AlphaFoldDB" id="A0A6S7K8K8"/>
<feature type="compositionally biased region" description="Low complexity" evidence="1">
    <location>
        <begin position="86"/>
        <end position="98"/>
    </location>
</feature>
<comment type="caution">
    <text evidence="2">The sequence shown here is derived from an EMBL/GenBank/DDBJ whole genome shotgun (WGS) entry which is preliminary data.</text>
</comment>
<accession>A0A6S7K8K8</accession>
<feature type="non-terminal residue" evidence="2">
    <location>
        <position position="1"/>
    </location>
</feature>
<feature type="compositionally biased region" description="Low complexity" evidence="1">
    <location>
        <begin position="63"/>
        <end position="79"/>
    </location>
</feature>
<feature type="compositionally biased region" description="Low complexity" evidence="1">
    <location>
        <begin position="16"/>
        <end position="25"/>
    </location>
</feature>
<evidence type="ECO:0000313" key="2">
    <source>
        <dbReference type="EMBL" id="CAB4038240.1"/>
    </source>
</evidence>
<gene>
    <name evidence="2" type="ORF">PACLA_8A044673</name>
</gene>